<keyword evidence="1" id="KW-1185">Reference proteome</keyword>
<evidence type="ECO:0000313" key="2">
    <source>
        <dbReference type="RefSeq" id="XP_073912965.1"/>
    </source>
</evidence>
<organism evidence="1 2">
    <name type="scientific">Castor canadensis</name>
    <name type="common">American beaver</name>
    <dbReference type="NCBI Taxonomy" id="51338"/>
    <lineage>
        <taxon>Eukaryota</taxon>
        <taxon>Metazoa</taxon>
        <taxon>Chordata</taxon>
        <taxon>Craniata</taxon>
        <taxon>Vertebrata</taxon>
        <taxon>Euteleostomi</taxon>
        <taxon>Mammalia</taxon>
        <taxon>Eutheria</taxon>
        <taxon>Euarchontoglires</taxon>
        <taxon>Glires</taxon>
        <taxon>Rodentia</taxon>
        <taxon>Castorimorpha</taxon>
        <taxon>Castoridae</taxon>
        <taxon>Castor</taxon>
    </lineage>
</organism>
<proteinExistence type="predicted"/>
<sequence length="838" mass="91420">MAAAAAERLFSLELLVDWVRLEAGPPPSPRAPNPGLAFRLLDFPPLLVRPPAAPAPASLHGAISFGRGKACLFRLRPAALRRPLLRAALLQLPPAPRLLGTCDIPLAAVAQGRRDTFALRDPAGQRVGVVALFHRLTDLGDRPAATLGPARGDPGSRALDALEPRPRDAGTPAAVQRDPEEALSRSKAHSQDASSSQDPRTDPDAAGSASSRDRSVSPLHPEVAEWDFAANTFCPPPLYYTNWTQEKTPPPARVEITIEPHRNVPEELDGVIPETKLVNPPTHPSLPKHENSATQERPPKLANPPHIQDVGAVNQTPGHPQTEQNMINTIRQLPLLNALLIELSLLYNQPVASPTHVHPHLAWLYRTEDKAQESSTKSTCQSGSKRDERSVGEHEKTVSSQYAKSQVENLKKGEYFEKNNGGPPKKVAKGRLLYGLTNTLRLRLKQTNPDMLIVHEKREQYRKMKAHMLGTKFRISSCKGKVLSFAEPVQKSYKLPAGKHLDSDGLFAENSGTSWPVSGISGEPSTTKTKMKCATEKETSDGGENRTSSASLETVVSPASSIIPERIIHTNILRGKLEVQNPCVFQQDAVVDRIVNKEVDDRQVKTTDNDILSGDTSESIPSKNSYESISELKYSDDFTSSCYSEDFCAPKDTIRCLQSHASSAGAERRKHSPCTSTSKSSEAILSLRKSSSEKSSVLSPPFSAGSPVLSRKISHISKTLDESLEEMSGISASDRSSHWREEKVDQTNRHNSKVVKRGQDVSIKTGTGCKSVERSQSPQTSQVSSYLPSNLSELELKVLDSSPSDHSEGDDNIGSLNISKQCKHICELVINKLPGYTV</sequence>
<accession>A0AC58L743</accession>
<dbReference type="Proteomes" id="UP001732720">
    <property type="component" value="Chromosome 15"/>
</dbReference>
<name>A0AC58L743_CASCN</name>
<reference evidence="2" key="1">
    <citation type="submission" date="2025-08" db="UniProtKB">
        <authorList>
            <consortium name="RefSeq"/>
        </authorList>
    </citation>
    <scope>IDENTIFICATION</scope>
</reference>
<evidence type="ECO:0000313" key="1">
    <source>
        <dbReference type="Proteomes" id="UP001732720"/>
    </source>
</evidence>
<gene>
    <name evidence="2" type="primary">Map10</name>
</gene>
<dbReference type="RefSeq" id="XP_073912965.1">
    <property type="nucleotide sequence ID" value="XM_074056864.1"/>
</dbReference>
<protein>
    <submittedName>
        <fullName evidence="2">Microtubule-associated protein 10</fullName>
    </submittedName>
</protein>